<dbReference type="GO" id="GO:0000978">
    <property type="term" value="F:RNA polymerase II cis-regulatory region sequence-specific DNA binding"/>
    <property type="evidence" value="ECO:0007669"/>
    <property type="project" value="TreeGrafter"/>
</dbReference>
<sequence>MMSLPTGMEGLVGAHHPASGASALGGLPPAIFLRANERYQRTPKCARCRNHGVVSALKGHKRYCRWRDCVCPKCTLIAERQRVMAAQVALRRQQAQEENEARELGLLYGTHDAGLLALSAMQHALGSKPQPNVGPEAPQPLNFSADGDFAKGSADAKRQRLDSDDEPRSLSRNSSSPGTGHNEDKNSDKRSPISRQQSANPSDAVSDGPETSCTHERPGSDFSDPSTPDSVDSGHGGSSRGGSGGNAGVPRRNPIDILARVFPSHKRNFLQAILNTCQGDVVQAIEHVLNAKQPTEDSSRISPKHPSIPITSTPSPPPNSSPLALVQRPGPYVTSPAMRSSAFSPIASVAALGHVRLGYPSHQSRGGFLTMPYSAGFIPGLLRPDYAAAAYGGLAIGALPPGSKTQHSGGHFESNCTCCDGKGDKSGGSGCCSD</sequence>
<evidence type="ECO:0000256" key="3">
    <source>
        <dbReference type="ARBA" id="ARBA00022833"/>
    </source>
</evidence>
<name>T1J9X3_STRMM</name>
<dbReference type="FunFam" id="4.10.1040.10:FF:000001">
    <property type="entry name" value="doublesex- and mab-3-related transcription factor 1"/>
    <property type="match status" value="1"/>
</dbReference>
<dbReference type="Proteomes" id="UP000014500">
    <property type="component" value="Unassembled WGS sequence"/>
</dbReference>
<comment type="subcellular location">
    <subcellularLocation>
        <location evidence="6">Nucleus</location>
    </subcellularLocation>
</comment>
<dbReference type="Pfam" id="PF00751">
    <property type="entry name" value="DM"/>
    <property type="match status" value="1"/>
</dbReference>
<comment type="similarity">
    <text evidence="1">Belongs to the DMRT family.</text>
</comment>
<accession>T1J9X3</accession>
<feature type="compositionally biased region" description="Low complexity" evidence="7">
    <location>
        <begin position="304"/>
        <end position="313"/>
    </location>
</feature>
<dbReference type="InterPro" id="IPR036407">
    <property type="entry name" value="DM_DNA-bd_sf"/>
</dbReference>
<feature type="region of interest" description="Disordered" evidence="7">
    <location>
        <begin position="125"/>
        <end position="252"/>
    </location>
</feature>
<evidence type="ECO:0000256" key="5">
    <source>
        <dbReference type="ARBA" id="ARBA00023242"/>
    </source>
</evidence>
<evidence type="ECO:0000256" key="1">
    <source>
        <dbReference type="ARBA" id="ARBA00006834"/>
    </source>
</evidence>
<dbReference type="HOGENOM" id="CLU_038477_1_0_1"/>
<dbReference type="STRING" id="126957.T1J9X3"/>
<dbReference type="InterPro" id="IPR001275">
    <property type="entry name" value="DM_DNA-bd"/>
</dbReference>
<dbReference type="GO" id="GO:0005634">
    <property type="term" value="C:nucleus"/>
    <property type="evidence" value="ECO:0007669"/>
    <property type="project" value="UniProtKB-SubCell"/>
</dbReference>
<keyword evidence="4 6" id="KW-0238">DNA-binding</keyword>
<dbReference type="InterPro" id="IPR009060">
    <property type="entry name" value="UBA-like_sf"/>
</dbReference>
<evidence type="ECO:0000256" key="4">
    <source>
        <dbReference type="ARBA" id="ARBA00023125"/>
    </source>
</evidence>
<feature type="DNA-binding region" description="DM" evidence="6">
    <location>
        <begin position="45"/>
        <end position="92"/>
    </location>
</feature>
<feature type="compositionally biased region" description="Polar residues" evidence="7">
    <location>
        <begin position="193"/>
        <end position="203"/>
    </location>
</feature>
<dbReference type="PROSITE" id="PS50809">
    <property type="entry name" value="DM_2"/>
    <property type="match status" value="1"/>
</dbReference>
<dbReference type="PANTHER" id="PTHR12322:SF116">
    <property type="entry name" value="DOUBLESEX-MAB RELATED 99B"/>
    <property type="match status" value="1"/>
</dbReference>
<dbReference type="OMA" id="ETSCTHE"/>
<evidence type="ECO:0000256" key="7">
    <source>
        <dbReference type="SAM" id="MobiDB-lite"/>
    </source>
</evidence>
<dbReference type="SUPFAM" id="SSF46934">
    <property type="entry name" value="UBA-like"/>
    <property type="match status" value="1"/>
</dbReference>
<dbReference type="EMBL" id="JH431979">
    <property type="status" value="NOT_ANNOTATED_CDS"/>
    <property type="molecule type" value="Genomic_DNA"/>
</dbReference>
<proteinExistence type="inferred from homology"/>
<keyword evidence="3 6" id="KW-0862">Zinc</keyword>
<evidence type="ECO:0000256" key="2">
    <source>
        <dbReference type="ARBA" id="ARBA00022723"/>
    </source>
</evidence>
<dbReference type="EnsemblMetazoa" id="SMAR010524-RA">
    <property type="protein sequence ID" value="SMAR010524-PA"/>
    <property type="gene ID" value="SMAR010524"/>
</dbReference>
<dbReference type="eggNOG" id="KOG3815">
    <property type="taxonomic scope" value="Eukaryota"/>
</dbReference>
<dbReference type="SUPFAM" id="SSF82927">
    <property type="entry name" value="Cysteine-rich DNA binding domain, (DM domain)"/>
    <property type="match status" value="1"/>
</dbReference>
<evidence type="ECO:0000313" key="10">
    <source>
        <dbReference type="Proteomes" id="UP000014500"/>
    </source>
</evidence>
<feature type="compositionally biased region" description="Basic and acidic residues" evidence="7">
    <location>
        <begin position="154"/>
        <end position="169"/>
    </location>
</feature>
<keyword evidence="10" id="KW-1185">Reference proteome</keyword>
<dbReference type="GO" id="GO:0007548">
    <property type="term" value="P:sex differentiation"/>
    <property type="evidence" value="ECO:0007669"/>
    <property type="project" value="TreeGrafter"/>
</dbReference>
<dbReference type="Gene3D" id="4.10.1040.10">
    <property type="entry name" value="DM DNA-binding domain"/>
    <property type="match status" value="1"/>
</dbReference>
<evidence type="ECO:0000313" key="9">
    <source>
        <dbReference type="EnsemblMetazoa" id="SMAR010524-PA"/>
    </source>
</evidence>
<reference evidence="9" key="2">
    <citation type="submission" date="2015-02" db="UniProtKB">
        <authorList>
            <consortium name="EnsemblMetazoa"/>
        </authorList>
    </citation>
    <scope>IDENTIFICATION</scope>
</reference>
<keyword evidence="5 6" id="KW-0539">Nucleus</keyword>
<dbReference type="PhylomeDB" id="T1J9X3"/>
<evidence type="ECO:0000256" key="6">
    <source>
        <dbReference type="PROSITE-ProRule" id="PRU00070"/>
    </source>
</evidence>
<feature type="domain" description="DM" evidence="8">
    <location>
        <begin position="45"/>
        <end position="92"/>
    </location>
</feature>
<dbReference type="AlphaFoldDB" id="T1J9X3"/>
<feature type="compositionally biased region" description="Basic and acidic residues" evidence="7">
    <location>
        <begin position="181"/>
        <end position="191"/>
    </location>
</feature>
<dbReference type="PROSITE" id="PS40000">
    <property type="entry name" value="DM_1"/>
    <property type="match status" value="1"/>
</dbReference>
<dbReference type="InterPro" id="IPR026607">
    <property type="entry name" value="DMRT"/>
</dbReference>
<dbReference type="SMART" id="SM00301">
    <property type="entry name" value="DM"/>
    <property type="match status" value="1"/>
</dbReference>
<organism evidence="9 10">
    <name type="scientific">Strigamia maritima</name>
    <name type="common">European centipede</name>
    <name type="synonym">Geophilus maritimus</name>
    <dbReference type="NCBI Taxonomy" id="126957"/>
    <lineage>
        <taxon>Eukaryota</taxon>
        <taxon>Metazoa</taxon>
        <taxon>Ecdysozoa</taxon>
        <taxon>Arthropoda</taxon>
        <taxon>Myriapoda</taxon>
        <taxon>Chilopoda</taxon>
        <taxon>Pleurostigmophora</taxon>
        <taxon>Geophilomorpha</taxon>
        <taxon>Linotaeniidae</taxon>
        <taxon>Strigamia</taxon>
    </lineage>
</organism>
<dbReference type="Pfam" id="PF03474">
    <property type="entry name" value="DMA"/>
    <property type="match status" value="1"/>
</dbReference>
<reference evidence="10" key="1">
    <citation type="submission" date="2011-05" db="EMBL/GenBank/DDBJ databases">
        <authorList>
            <person name="Richards S.R."/>
            <person name="Qu J."/>
            <person name="Jiang H."/>
            <person name="Jhangiani S.N."/>
            <person name="Agravi P."/>
            <person name="Goodspeed R."/>
            <person name="Gross S."/>
            <person name="Mandapat C."/>
            <person name="Jackson L."/>
            <person name="Mathew T."/>
            <person name="Pu L."/>
            <person name="Thornton R."/>
            <person name="Saada N."/>
            <person name="Wilczek-Boney K.B."/>
            <person name="Lee S."/>
            <person name="Kovar C."/>
            <person name="Wu Y."/>
            <person name="Scherer S.E."/>
            <person name="Worley K.C."/>
            <person name="Muzny D.M."/>
            <person name="Gibbs R."/>
        </authorList>
    </citation>
    <scope>NUCLEOTIDE SEQUENCE</scope>
    <source>
        <strain evidence="10">Brora</strain>
    </source>
</reference>
<dbReference type="CDD" id="cd14370">
    <property type="entry name" value="CUE_DMA"/>
    <property type="match status" value="1"/>
</dbReference>
<evidence type="ECO:0000259" key="8">
    <source>
        <dbReference type="PROSITE" id="PS50809"/>
    </source>
</evidence>
<protein>
    <recommendedName>
        <fullName evidence="8">DM domain-containing protein</fullName>
    </recommendedName>
</protein>
<dbReference type="GO" id="GO:0046872">
    <property type="term" value="F:metal ion binding"/>
    <property type="evidence" value="ECO:0007669"/>
    <property type="project" value="UniProtKB-KW"/>
</dbReference>
<feature type="compositionally biased region" description="Gly residues" evidence="7">
    <location>
        <begin position="234"/>
        <end position="247"/>
    </location>
</feature>
<feature type="compositionally biased region" description="Polar residues" evidence="7">
    <location>
        <begin position="170"/>
        <end position="179"/>
    </location>
</feature>
<dbReference type="InterPro" id="IPR005173">
    <property type="entry name" value="DMA"/>
</dbReference>
<keyword evidence="2 6" id="KW-0479">Metal-binding</keyword>
<dbReference type="PANTHER" id="PTHR12322">
    <property type="entry name" value="DOUBLESEX AND MAB-3 RELATED TRANSCRIPTION FACTOR DMRT"/>
    <property type="match status" value="1"/>
</dbReference>
<feature type="region of interest" description="Disordered" evidence="7">
    <location>
        <begin position="292"/>
        <end position="328"/>
    </location>
</feature>
<dbReference type="GO" id="GO:0000981">
    <property type="term" value="F:DNA-binding transcription factor activity, RNA polymerase II-specific"/>
    <property type="evidence" value="ECO:0007669"/>
    <property type="project" value="TreeGrafter"/>
</dbReference>